<keyword evidence="4" id="KW-1185">Reference proteome</keyword>
<feature type="transmembrane region" description="Helical" evidence="1">
    <location>
        <begin position="392"/>
        <end position="412"/>
    </location>
</feature>
<dbReference type="AlphaFoldDB" id="A0A2N3YMI5"/>
<dbReference type="EMBL" id="PJNE01000001">
    <property type="protein sequence ID" value="PKW28046.1"/>
    <property type="molecule type" value="Genomic_DNA"/>
</dbReference>
<dbReference type="Gene3D" id="3.10.20.90">
    <property type="entry name" value="Phosphatidylinositol 3-kinase Catalytic Subunit, Chain A, domain 1"/>
    <property type="match status" value="1"/>
</dbReference>
<evidence type="ECO:0000313" key="4">
    <source>
        <dbReference type="Proteomes" id="UP000233781"/>
    </source>
</evidence>
<comment type="caution">
    <text evidence="3">The sequence shown here is derived from an EMBL/GenBank/DDBJ whole genome shotgun (WGS) entry which is preliminary data.</text>
</comment>
<organism evidence="3 4">
    <name type="scientific">Phycicoccus duodecadis</name>
    <dbReference type="NCBI Taxonomy" id="173053"/>
    <lineage>
        <taxon>Bacteria</taxon>
        <taxon>Bacillati</taxon>
        <taxon>Actinomycetota</taxon>
        <taxon>Actinomycetes</taxon>
        <taxon>Micrococcales</taxon>
        <taxon>Intrasporangiaceae</taxon>
        <taxon>Phycicoccus</taxon>
    </lineage>
</organism>
<dbReference type="OrthoDB" id="4824971at2"/>
<feature type="transmembrane region" description="Helical" evidence="1">
    <location>
        <begin position="120"/>
        <end position="139"/>
    </location>
</feature>
<sequence length="444" mass="43940">MSQTSAAAASLVRVSVSSGTRRADLGVPGGIPVVEIVPELARELGVLDSAQASHGFRLVAGGGTVVDPDRSLAAQGIADGTMLSLEVVDPSTDKVYDDVVEAVADVVETQFAPWTARHSAGTAVGAATVFFLCAAWALFTARDSGALVAAVAGAVAVLLVGAAAVLGARTQSAGALALALTALAFAATSGSAVAAGDDLWGRDLLWVGLFVAVVGLLGALAVPQHRLVLAAGAVVGVVAAAVGVVTGVLGVAMPTTCVVVFVLAVVLGNVLPWLGLSSSRLSTHAPRTEAEIDAAVPEIDRAQVRAQVTRGHDVMVATSLATGGAALLVTPQLAASGVWGTALVAAGCVATLLRTRHSRTRTAVVLAMTTGIVGVALAAVVAALAHPAWRPALAVLLGTTGAVVVALAVLAPRTRVRLGRVADALDGVALVALVPLGAAAIGVL</sequence>
<dbReference type="InterPro" id="IPR044049">
    <property type="entry name" value="EccD_transm"/>
</dbReference>
<name>A0A2N3YMI5_9MICO</name>
<feature type="transmembrane region" description="Helical" evidence="1">
    <location>
        <begin position="173"/>
        <end position="192"/>
    </location>
</feature>
<feature type="transmembrane region" description="Helical" evidence="1">
    <location>
        <begin position="204"/>
        <end position="222"/>
    </location>
</feature>
<evidence type="ECO:0000256" key="1">
    <source>
        <dbReference type="SAM" id="Phobius"/>
    </source>
</evidence>
<reference evidence="3 4" key="1">
    <citation type="submission" date="2017-12" db="EMBL/GenBank/DDBJ databases">
        <title>Sequencing the genomes of 1000 Actinobacteria strains.</title>
        <authorList>
            <person name="Klenk H.-P."/>
        </authorList>
    </citation>
    <scope>NUCLEOTIDE SEQUENCE [LARGE SCALE GENOMIC DNA]</scope>
    <source>
        <strain evidence="3 4">DSM 12806</strain>
    </source>
</reference>
<accession>A0A2N3YMI5</accession>
<feature type="domain" description="EccD-like transmembrane" evidence="2">
    <location>
        <begin position="122"/>
        <end position="443"/>
    </location>
</feature>
<evidence type="ECO:0000259" key="2">
    <source>
        <dbReference type="Pfam" id="PF19053"/>
    </source>
</evidence>
<dbReference type="Pfam" id="PF19053">
    <property type="entry name" value="EccD"/>
    <property type="match status" value="1"/>
</dbReference>
<dbReference type="InterPro" id="IPR024962">
    <property type="entry name" value="YukD-like"/>
</dbReference>
<protein>
    <submittedName>
        <fullName evidence="3">Type VII secretion integral membrane protein EccD</fullName>
    </submittedName>
</protein>
<evidence type="ECO:0000313" key="3">
    <source>
        <dbReference type="EMBL" id="PKW28046.1"/>
    </source>
</evidence>
<dbReference type="RefSeq" id="WP_101396451.1">
    <property type="nucleotide sequence ID" value="NZ_PJNE01000001.1"/>
</dbReference>
<feature type="transmembrane region" description="Helical" evidence="1">
    <location>
        <begin position="258"/>
        <end position="276"/>
    </location>
</feature>
<dbReference type="Proteomes" id="UP000233781">
    <property type="component" value="Unassembled WGS sequence"/>
</dbReference>
<proteinExistence type="predicted"/>
<keyword evidence="1" id="KW-0812">Transmembrane</keyword>
<keyword evidence="1" id="KW-1133">Transmembrane helix</keyword>
<feature type="transmembrane region" description="Helical" evidence="1">
    <location>
        <begin position="365"/>
        <end position="386"/>
    </location>
</feature>
<feature type="transmembrane region" description="Helical" evidence="1">
    <location>
        <begin position="229"/>
        <end position="252"/>
    </location>
</feature>
<dbReference type="Pfam" id="PF08817">
    <property type="entry name" value="YukD"/>
    <property type="match status" value="1"/>
</dbReference>
<gene>
    <name evidence="3" type="ORF">ATL31_2901</name>
</gene>
<feature type="transmembrane region" description="Helical" evidence="1">
    <location>
        <begin position="424"/>
        <end position="443"/>
    </location>
</feature>
<feature type="transmembrane region" description="Helical" evidence="1">
    <location>
        <begin position="145"/>
        <end position="166"/>
    </location>
</feature>
<keyword evidence="1" id="KW-0472">Membrane</keyword>